<evidence type="ECO:0000256" key="7">
    <source>
        <dbReference type="ARBA" id="ARBA00023136"/>
    </source>
</evidence>
<dbReference type="Proteomes" id="UP000694844">
    <property type="component" value="Chromosome 1"/>
</dbReference>
<dbReference type="KEGG" id="cvn:111135172"/>
<keyword evidence="10" id="KW-0628">Postsynaptic cell membrane</keyword>
<evidence type="ECO:0000256" key="5">
    <source>
        <dbReference type="ARBA" id="ARBA00023018"/>
    </source>
</evidence>
<dbReference type="Pfam" id="PF10613">
    <property type="entry name" value="Lig_chan-Glu_bd"/>
    <property type="match status" value="1"/>
</dbReference>
<reference evidence="19" key="2">
    <citation type="submission" date="2025-08" db="UniProtKB">
        <authorList>
            <consortium name="RefSeq"/>
        </authorList>
    </citation>
    <scope>IDENTIFICATION</scope>
    <source>
        <tissue evidence="19">Whole sample</tissue>
    </source>
</reference>
<evidence type="ECO:0000256" key="13">
    <source>
        <dbReference type="ARBA" id="ARBA00034100"/>
    </source>
</evidence>
<keyword evidence="2" id="KW-0813">Transport</keyword>
<keyword evidence="18" id="KW-1185">Reference proteome</keyword>
<dbReference type="AlphaFoldDB" id="A0A8B8EJ74"/>
<evidence type="ECO:0000259" key="17">
    <source>
        <dbReference type="SMART" id="SM00918"/>
    </source>
</evidence>
<feature type="chain" id="PRO_5034226073" evidence="15">
    <location>
        <begin position="21"/>
        <end position="814"/>
    </location>
</feature>
<evidence type="ECO:0000256" key="10">
    <source>
        <dbReference type="ARBA" id="ARBA00023257"/>
    </source>
</evidence>
<keyword evidence="6" id="KW-0406">Ion transport</keyword>
<keyword evidence="9" id="KW-0325">Glycoprotein</keyword>
<evidence type="ECO:0000256" key="4">
    <source>
        <dbReference type="ARBA" id="ARBA00022989"/>
    </source>
</evidence>
<dbReference type="InterPro" id="IPR019594">
    <property type="entry name" value="Glu/Gly-bd"/>
</dbReference>
<dbReference type="GO" id="GO:0045211">
    <property type="term" value="C:postsynaptic membrane"/>
    <property type="evidence" value="ECO:0007669"/>
    <property type="project" value="UniProtKB-SubCell"/>
</dbReference>
<dbReference type="InterPro" id="IPR001320">
    <property type="entry name" value="Iontro_rcpt_C"/>
</dbReference>
<evidence type="ECO:0000313" key="18">
    <source>
        <dbReference type="Proteomes" id="UP000694844"/>
    </source>
</evidence>
<dbReference type="Gene3D" id="3.40.190.10">
    <property type="entry name" value="Periplasmic binding protein-like II"/>
    <property type="match status" value="2"/>
</dbReference>
<keyword evidence="15" id="KW-0732">Signal</keyword>
<dbReference type="PANTHER" id="PTHR18966">
    <property type="entry name" value="IONOTROPIC GLUTAMATE RECEPTOR"/>
    <property type="match status" value="1"/>
</dbReference>
<keyword evidence="12" id="KW-0407">Ion channel</keyword>
<keyword evidence="7 14" id="KW-0472">Membrane</keyword>
<evidence type="ECO:0000256" key="8">
    <source>
        <dbReference type="ARBA" id="ARBA00023170"/>
    </source>
</evidence>
<feature type="transmembrane region" description="Helical" evidence="14">
    <location>
        <begin position="585"/>
        <end position="608"/>
    </location>
</feature>
<dbReference type="SMART" id="SM00079">
    <property type="entry name" value="PBPe"/>
    <property type="match status" value="1"/>
</dbReference>
<dbReference type="Gene3D" id="1.10.287.70">
    <property type="match status" value="1"/>
</dbReference>
<dbReference type="GeneID" id="111135172"/>
<evidence type="ECO:0000256" key="6">
    <source>
        <dbReference type="ARBA" id="ARBA00023065"/>
    </source>
</evidence>
<dbReference type="InterPro" id="IPR015683">
    <property type="entry name" value="Ionotropic_Glu_rcpt"/>
</dbReference>
<keyword evidence="3 14" id="KW-0812">Transmembrane</keyword>
<organism evidence="18 19">
    <name type="scientific">Crassostrea virginica</name>
    <name type="common">Eastern oyster</name>
    <dbReference type="NCBI Taxonomy" id="6565"/>
    <lineage>
        <taxon>Eukaryota</taxon>
        <taxon>Metazoa</taxon>
        <taxon>Spiralia</taxon>
        <taxon>Lophotrochozoa</taxon>
        <taxon>Mollusca</taxon>
        <taxon>Bivalvia</taxon>
        <taxon>Autobranchia</taxon>
        <taxon>Pteriomorphia</taxon>
        <taxon>Ostreida</taxon>
        <taxon>Ostreoidea</taxon>
        <taxon>Ostreidae</taxon>
        <taxon>Crassostrea</taxon>
    </lineage>
</organism>
<proteinExistence type="predicted"/>
<gene>
    <name evidence="19" type="primary">LOC111135172</name>
</gene>
<dbReference type="InterPro" id="IPR001828">
    <property type="entry name" value="ANF_lig-bd_rcpt"/>
</dbReference>
<protein>
    <submittedName>
        <fullName evidence="19">Glutamate receptor ionotropic, kainate 2-like</fullName>
    </submittedName>
</protein>
<feature type="transmembrane region" description="Helical" evidence="14">
    <location>
        <begin position="776"/>
        <end position="796"/>
    </location>
</feature>
<evidence type="ECO:0000256" key="3">
    <source>
        <dbReference type="ARBA" id="ARBA00022692"/>
    </source>
</evidence>
<comment type="subcellular location">
    <subcellularLocation>
        <location evidence="1">Membrane</location>
        <topology evidence="1">Multi-pass membrane protein</topology>
    </subcellularLocation>
    <subcellularLocation>
        <location evidence="13">Postsynaptic cell membrane</location>
    </subcellularLocation>
</comment>
<dbReference type="Pfam" id="PF00060">
    <property type="entry name" value="Lig_chan"/>
    <property type="match status" value="1"/>
</dbReference>
<evidence type="ECO:0000256" key="11">
    <source>
        <dbReference type="ARBA" id="ARBA00023286"/>
    </source>
</evidence>
<feature type="transmembrane region" description="Helical" evidence="14">
    <location>
        <begin position="521"/>
        <end position="539"/>
    </location>
</feature>
<dbReference type="OrthoDB" id="5984008at2759"/>
<dbReference type="SUPFAM" id="SSF53850">
    <property type="entry name" value="Periplasmic binding protein-like II"/>
    <property type="match status" value="1"/>
</dbReference>
<evidence type="ECO:0000256" key="14">
    <source>
        <dbReference type="SAM" id="Phobius"/>
    </source>
</evidence>
<evidence type="ECO:0000256" key="2">
    <source>
        <dbReference type="ARBA" id="ARBA00022448"/>
    </source>
</evidence>
<keyword evidence="4 14" id="KW-1133">Transmembrane helix</keyword>
<feature type="domain" description="Ionotropic glutamate receptor L-glutamate and glycine-binding" evidence="17">
    <location>
        <begin position="409"/>
        <end position="466"/>
    </location>
</feature>
<accession>A0A8B8EJ74</accession>
<keyword evidence="5" id="KW-0770">Synapse</keyword>
<dbReference type="GO" id="GO:0015276">
    <property type="term" value="F:ligand-gated monoatomic ion channel activity"/>
    <property type="evidence" value="ECO:0007669"/>
    <property type="project" value="InterPro"/>
</dbReference>
<dbReference type="Gene3D" id="3.40.50.2300">
    <property type="match status" value="1"/>
</dbReference>
<evidence type="ECO:0000256" key="15">
    <source>
        <dbReference type="SAM" id="SignalP"/>
    </source>
</evidence>
<keyword evidence="8" id="KW-0675">Receptor</keyword>
<evidence type="ECO:0000259" key="16">
    <source>
        <dbReference type="SMART" id="SM00079"/>
    </source>
</evidence>
<keyword evidence="11" id="KW-1071">Ligand-gated ion channel</keyword>
<dbReference type="SUPFAM" id="SSF53822">
    <property type="entry name" value="Periplasmic binding protein-like I"/>
    <property type="match status" value="1"/>
</dbReference>
<dbReference type="SMART" id="SM00918">
    <property type="entry name" value="Lig_chan-Glu_bd"/>
    <property type="match status" value="1"/>
</dbReference>
<sequence>MEGACHLLVLTSLCLDQAMSYNYYLTAAVVGNKGSNRISDFQGALQESENRSKDYCRIDFLSLEYDQTDGSKVYETLKTARDTLNNDSVAAVLGPYIDVFTSMAYVITKQAHLLTEKSESYEASMRSLPILPDSDSLANAVAEIIADMMKWENIAFLSQNDFSPVPKLSRRNVKVWPIRLPPTIKSEDDKELMLTLTSLRSAQKRRLVLHSMDSSVVKFVMKAAEKLLLLHSSLSWFITYLDFGDIVSIMNRTADIYGLQLLNRNSLTLSSNTYDDLRSSVICDSVALLRHFLSEKYDCTEEPQQNVNTKAGELLKFVDNLSYGRSTPYIGALGQYVWTNTSSSLGKMRTQYSFGIMGYNGTITKIGNCTFLGNNISILETKRMPSPDQSLDKVLAGHVFTVITRLEPPFVMKTGEGEYDGFSVQVLKEIAREMNFDFDIKELDSFTGNRSDASADWDTLIKQLIVGNASMAIGSLAVKSSREEQISFSFTIISSTISMLTKRPATSPVLFQFLWPFNWKLWVVIIAFYVVAGGALWAMSRYDVTQNGSDQQFDLKESIWYSFNLFLGGGTEYSPQTTSMRTMVAFFWFCTLVITAAYTANLAAYLTLQQQDTRVKTMDKLSKQMTVKYGIQDNSDLMHYFKDSPNDPYERMWATIKLEEKTRLVPDRATGIDRVKNGVNGSEFTFLDLALFNEYAALSKCDMESFDQHFKETKFSMGFPNGAPYKDDINRAILILKERGRLDDLKEKWWGIPDTPECSDYVRPEDMKKPTAELDLANMLGVFIVLLACVCLAITLEVSKRLMLFVNGKRKASH</sequence>
<dbReference type="InterPro" id="IPR028082">
    <property type="entry name" value="Peripla_BP_I"/>
</dbReference>
<name>A0A8B8EJ74_CRAVI</name>
<evidence type="ECO:0000256" key="12">
    <source>
        <dbReference type="ARBA" id="ARBA00023303"/>
    </source>
</evidence>
<reference evidence="18" key="1">
    <citation type="submission" date="2024-06" db="UniProtKB">
        <authorList>
            <consortium name="RefSeq"/>
        </authorList>
    </citation>
    <scope>NUCLEOTIDE SEQUENCE [LARGE SCALE GENOMIC DNA]</scope>
</reference>
<feature type="signal peptide" evidence="15">
    <location>
        <begin position="1"/>
        <end position="20"/>
    </location>
</feature>
<dbReference type="Pfam" id="PF01094">
    <property type="entry name" value="ANF_receptor"/>
    <property type="match status" value="1"/>
</dbReference>
<dbReference type="FunFam" id="1.10.287.70:FF:000143">
    <property type="entry name" value="Probable glutamate receptor"/>
    <property type="match status" value="1"/>
</dbReference>
<evidence type="ECO:0000256" key="9">
    <source>
        <dbReference type="ARBA" id="ARBA00023180"/>
    </source>
</evidence>
<feature type="domain" description="Ionotropic glutamate receptor C-terminal" evidence="16">
    <location>
        <begin position="399"/>
        <end position="752"/>
    </location>
</feature>
<dbReference type="RefSeq" id="XP_022340707.1">
    <property type="nucleotide sequence ID" value="XM_022484999.1"/>
</dbReference>
<evidence type="ECO:0000313" key="19">
    <source>
        <dbReference type="RefSeq" id="XP_022340707.1"/>
    </source>
</evidence>
<evidence type="ECO:0000256" key="1">
    <source>
        <dbReference type="ARBA" id="ARBA00004141"/>
    </source>
</evidence>